<dbReference type="InterPro" id="IPR003615">
    <property type="entry name" value="HNH_nuc"/>
</dbReference>
<sequence length="482" mass="50065">MSISHSVVDGAPVAAPGRGPEVLGILQAAAQVIDEVPGAVHQLGDDQEAELMSILLRLQGRSSQVGAIVAADAVDRGAVTRSDAATTGQWISGRLSGETRLEPKTIRAMASVADACQHRKNTVITQALLKGSCSVESARTALIQADKVGPVIPTAERDEVLGWFLRIDPALGCDGLTRLTRAIIDRFAPEKLSKDDEKLEGTESLSWSTTATGMTRLVAELSPANAAILKEAINAKSAPRPAKPTHPTGKTDGADETSGADNAAAEAAPAARSHGSGAAFGLNLDDDTDDSSTSSGQPVRDERSPGKRRADALMDLVGAGARAAAGEGTQASAATVLLTMGLQELLAGHGATTSTGDVLDAGAARRFACTADLIPVVLGGPSQPLDVGRRERLATKAIRVAVILRDGGCSFPGCDRPPGFCEIHHVTPWWAGGETSLTDSAMLCGRHHQTVHRQGYTAEVRPDRVVWDLTPGRMPGHQTASA</sequence>
<proteinExistence type="predicted"/>
<dbReference type="CDD" id="cd00085">
    <property type="entry name" value="HNHc"/>
    <property type="match status" value="1"/>
</dbReference>
<keyword evidence="4" id="KW-1185">Reference proteome</keyword>
<feature type="compositionally biased region" description="Basic and acidic residues" evidence="1">
    <location>
        <begin position="299"/>
        <end position="309"/>
    </location>
</feature>
<feature type="compositionally biased region" description="Low complexity" evidence="1">
    <location>
        <begin position="260"/>
        <end position="271"/>
    </location>
</feature>
<accession>A0ABW2AM17</accession>
<dbReference type="Proteomes" id="UP001596298">
    <property type="component" value="Unassembled WGS sequence"/>
</dbReference>
<protein>
    <submittedName>
        <fullName evidence="3">DUF222 domain-containing protein</fullName>
    </submittedName>
</protein>
<reference evidence="4" key="1">
    <citation type="journal article" date="2019" name="Int. J. Syst. Evol. Microbiol.">
        <title>The Global Catalogue of Microorganisms (GCM) 10K type strain sequencing project: providing services to taxonomists for standard genome sequencing and annotation.</title>
        <authorList>
            <consortium name="The Broad Institute Genomics Platform"/>
            <consortium name="The Broad Institute Genome Sequencing Center for Infectious Disease"/>
            <person name="Wu L."/>
            <person name="Ma J."/>
        </authorList>
    </citation>
    <scope>NUCLEOTIDE SEQUENCE [LARGE SCALE GENOMIC DNA]</scope>
    <source>
        <strain evidence="4">CCUG 58127</strain>
    </source>
</reference>
<organism evidence="3 4">
    <name type="scientific">Flexivirga alba</name>
    <dbReference type="NCBI Taxonomy" id="702742"/>
    <lineage>
        <taxon>Bacteria</taxon>
        <taxon>Bacillati</taxon>
        <taxon>Actinomycetota</taxon>
        <taxon>Actinomycetes</taxon>
        <taxon>Micrococcales</taxon>
        <taxon>Dermacoccaceae</taxon>
        <taxon>Flexivirga</taxon>
    </lineage>
</organism>
<comment type="caution">
    <text evidence="3">The sequence shown here is derived from an EMBL/GenBank/DDBJ whole genome shotgun (WGS) entry which is preliminary data.</text>
</comment>
<feature type="region of interest" description="Disordered" evidence="1">
    <location>
        <begin position="232"/>
        <end position="309"/>
    </location>
</feature>
<gene>
    <name evidence="3" type="ORF">ACFQDH_21040</name>
</gene>
<feature type="domain" description="HNH nuclease" evidence="2">
    <location>
        <begin position="397"/>
        <end position="449"/>
    </location>
</feature>
<dbReference type="Pfam" id="PF02720">
    <property type="entry name" value="DUF222"/>
    <property type="match status" value="1"/>
</dbReference>
<evidence type="ECO:0000313" key="4">
    <source>
        <dbReference type="Proteomes" id="UP001596298"/>
    </source>
</evidence>
<dbReference type="EMBL" id="JBHSWH010000001">
    <property type="protein sequence ID" value="MFC6707655.1"/>
    <property type="molecule type" value="Genomic_DNA"/>
</dbReference>
<name>A0ABW2AM17_9MICO</name>
<evidence type="ECO:0000313" key="3">
    <source>
        <dbReference type="EMBL" id="MFC6707655.1"/>
    </source>
</evidence>
<dbReference type="RefSeq" id="WP_382404322.1">
    <property type="nucleotide sequence ID" value="NZ_JBHSWH010000001.1"/>
</dbReference>
<evidence type="ECO:0000259" key="2">
    <source>
        <dbReference type="SMART" id="SM00507"/>
    </source>
</evidence>
<dbReference type="InterPro" id="IPR003870">
    <property type="entry name" value="DUF222"/>
</dbReference>
<evidence type="ECO:0000256" key="1">
    <source>
        <dbReference type="SAM" id="MobiDB-lite"/>
    </source>
</evidence>
<dbReference type="SMART" id="SM00507">
    <property type="entry name" value="HNHc"/>
    <property type="match status" value="1"/>
</dbReference>